<feature type="domain" description="PKD-like" evidence="2">
    <location>
        <begin position="2151"/>
        <end position="2234"/>
    </location>
</feature>
<protein>
    <submittedName>
        <fullName evidence="3">Choice-of-anchor L domain-containing protein</fullName>
    </submittedName>
</protein>
<feature type="domain" description="PKD-like" evidence="2">
    <location>
        <begin position="2339"/>
        <end position="2419"/>
    </location>
</feature>
<keyword evidence="4" id="KW-1185">Reference proteome</keyword>
<evidence type="ECO:0000256" key="1">
    <source>
        <dbReference type="SAM" id="SignalP"/>
    </source>
</evidence>
<feature type="signal peptide" evidence="1">
    <location>
        <begin position="1"/>
        <end position="18"/>
    </location>
</feature>
<reference evidence="3" key="1">
    <citation type="submission" date="2023-09" db="EMBL/GenBank/DDBJ databases">
        <title>Flavobacterium sp. 20NA77.7 isolated from freshwater.</title>
        <authorList>
            <person name="Le V."/>
            <person name="Ko S.-R."/>
            <person name="Ahn C.-Y."/>
            <person name="Oh H.-M."/>
        </authorList>
    </citation>
    <scope>NUCLEOTIDE SEQUENCE</scope>
    <source>
        <strain evidence="3">20NA77.7</strain>
    </source>
</reference>
<organism evidence="3 4">
    <name type="scientific">Flavobacterium nakdongensis</name>
    <dbReference type="NCBI Taxonomy" id="3073563"/>
    <lineage>
        <taxon>Bacteria</taxon>
        <taxon>Pseudomonadati</taxon>
        <taxon>Bacteroidota</taxon>
        <taxon>Flavobacteriia</taxon>
        <taxon>Flavobacteriales</taxon>
        <taxon>Flavobacteriaceae</taxon>
        <taxon>Flavobacterium</taxon>
    </lineage>
</organism>
<dbReference type="Pfam" id="PF19406">
    <property type="entry name" value="PKD_5"/>
    <property type="match status" value="4"/>
</dbReference>
<dbReference type="InterPro" id="IPR045828">
    <property type="entry name" value="PKD_Bacteroidetes"/>
</dbReference>
<dbReference type="Proteomes" id="UP001180481">
    <property type="component" value="Chromosome"/>
</dbReference>
<keyword evidence="1" id="KW-0732">Signal</keyword>
<name>A0ABY9RBN6_9FLAO</name>
<dbReference type="EMBL" id="CP133721">
    <property type="protein sequence ID" value="WMW77622.1"/>
    <property type="molecule type" value="Genomic_DNA"/>
</dbReference>
<gene>
    <name evidence="3" type="ORF">RF683_09005</name>
</gene>
<dbReference type="NCBIfam" id="NF038133">
    <property type="entry name" value="choice_anch_L"/>
    <property type="match status" value="1"/>
</dbReference>
<feature type="domain" description="PKD-like" evidence="2">
    <location>
        <begin position="2060"/>
        <end position="2142"/>
    </location>
</feature>
<accession>A0ABY9RBN6</accession>
<evidence type="ECO:0000259" key="2">
    <source>
        <dbReference type="Pfam" id="PF19406"/>
    </source>
</evidence>
<dbReference type="NCBIfam" id="TIGR04131">
    <property type="entry name" value="Bac_Flav_CTERM"/>
    <property type="match status" value="1"/>
</dbReference>
<feature type="domain" description="PKD-like" evidence="2">
    <location>
        <begin position="2244"/>
        <end position="2328"/>
    </location>
</feature>
<evidence type="ECO:0000313" key="4">
    <source>
        <dbReference type="Proteomes" id="UP001180481"/>
    </source>
</evidence>
<dbReference type="InterPro" id="IPR026341">
    <property type="entry name" value="T9SS_type_B"/>
</dbReference>
<sequence>MKKITLFILFFVSFVSKAQLNVNNTTVTPAQLVQNVLLGGGITVSNIKYNGSIANAQVARDQIAKFTNGASTNIGFDEGILLTTGKSQVAVGPNNSSSLSNASATAITNDPDLFLLNSITNNSAVLEFDFIPQGTTVSFEYVFGSEEYPEFSASQNVNDVFGFFISGPGISGPFTNGAQNIALIPTTTTGDSKVSIFNVNNGTANNGACKNCQYYINNTSTGQNPYTGTSTIQYDGFTTVLTASATVQCGQTYHIKLAVGNKGDNLYDSGVFLKGGSFNVTPVNLGVDLVDGWSLCLGESTTLNSGLAASVLHEWYFNGVLISGQTGPTLTINQPVTNTPGTYLVVAYPFGPACPVSDTIQVAYFPGPPLTTPPPITICTGASPAVYNLNSNIPSIMGSQSIGDYDYGFYLTAADALAGTNPIPSSQWSAYPGTVGQTIYFGAENFTDGTGCRGEVHFLLQQSPCTIVQPSNMVVCDDVSNDGFAVFNLTTQTATVLGSNNPANFTITYHLTQAAANGDTGAISPATAFTNTVNPQTIYVRSESNSNPTNYSTTTFELQVKPLPTATMSGTASICSGSSTNLTFSGTPGAVVTYNNGTANQTVTLDATTGNGTVSVSPASTTTYSLVSVATTGTPSCSKPLTGNIVVTVSTQIAGTLSYSPSSFCTTDVATYSPTFVISTAGTGTCASTVPVYSSTPAGLTLNTTTGVITPSTSTPNTYTVTITYPACGSCAAVSFTTTVTIASPTTSTISYTTPLCTSATTSVMPTLTGATGATTFTSTPVGLSINATTGAINPSTSAAGTYTITYVPTSTGVCAIIPTPTTVTITAAPTASISYAGTPYCNNLTASQAVTITGTNAFTGGAYSASPSGLTLDPTTGAIVPSTSTPNTYTVTYTIPASAGCAAVPVTTTVTITGLPTASISYAGTPYCNNLTASQAVTITGTNAFTGGTYSASPSGLTLDASTGAIVPSTSTPNTYTVTYTIPASAGCAAVPVTTTVTITAAPTASISYAGTPYCNNLTASQAVTITGTNAFTGGAYSASPSGLTLDPTTGAIVPSTSTPNTYTVTYTIPASAGCAAVPVTTTVTITGLPTASISYAGTPYCNNLTASQAVTITGTNAFTGGTYSASPSGLTLDASTGAIVPSTSTPNTYTVTYTIPASAGCAAVPVTTTVTITAAPTASISYVGTPYCNNLTASQAVTITGTNAFTGGAYSASPSGLTLDPTTGAIVPSTSTPNTYTVTYTIPASAGCAAVPVTTTVTITGLPTASISYAGTPYCNNLTASQAITITGTNAFTGGTYSAAPAGLTLDASTGAIVPSTSTPNTYTVTYTIPASAGCAAVPVTTTVTITAAPTASISYVGTPYCNNLTASQAVTITGTNAFTGGAYSASPSGLTLDPTTGAIVPSTSTPNTYTVTYTIPASAGCAAVPVTTTVTITGLPTASISYAGTPYCNNLTASQAITITGTNAFTGGTYSATPSGLTLDPTTGAIVPSTSTPNTYTVTYTIPASAGCAAVPVTTTVTITAAPTASISYAGTPYCNNITASQAVTITGTNAFTGGAYSASPAGLTLDPTTGAIVPSTSTPNTYTVTYTIPASAGCAAVPVTTTVTITGLPTASISYAGTPYCNNLTASQAVTITGTNAFTGGTYSASPSGLTLDASTGAIVPSTSTPNTYTVTYTIPASAGCAAVPVTTTVTITAAPTASISYVGTPYCNNLTASQAVTITGTNAFTGGAYSASPSGLTLDPTTGAIVPSTSTPNTYTVTYTIPASAGCAAVPVTTTVTITGLPTASISYAGTPYCNNLTASQAITITGTNAFTGGTYSAAPAGLTLDASTGAIVPSTSTPNTYTVTYTIPASAGCAAVPVTTTVTITSLPTASISVTPTTICSGSTSVVTFTGTPGATVTYTVDAGANQTITLNTSGSATVTTPPLVNASVYTLVSVGNGCTVSLTNSVTINVLPLPTASIVGSTICANTTGTVTISGTPGAIVEYTIDGGANQTAILSSTTGTVTLTTPLLTANSVYQLVSVTSATTPACVKTLSASATVIVNPIPIVTATLVGETICSGTSTNISLTSSVASTQFDWVVTSQVGVSGATNGSGNAIVQVLTATGITNGFVIYSITPTANSCIGSAITVQINVAPKPVTSFVADTTYCNGETTSITLSSTIPGTTFTWNVASSNVNTTTVLPGSGNSISQALNLINNSNVGSVTYTVLPFANNCYGDPVSIAIEVNPIPNVSLAIEDTDICSGEMVHIDASSSIAGATFNWMILNQTGAVVTGPTTGTGASIDQVITTTSPVASGTVTYQVTPIKNGCVGSSSTVTVTVHPRPEIFGVLPQLPICSGESTNIVLAASLPGTTFNWVVSNSQGVSGMSAGTGTSITQVLTTTGSTQGSVTYAVTPMLNGCEGTMVEYTVLVNPLPIVSLEDGHVCVIQATGVVYQTYLLESGVPPTGYTFDWYLDGVQLASSGPNHVATAPGVYEVRVRNTVTNCQAIATATVIPVYPATAFTTTVTEAFTNNATITVTVTQPGTGTLVYALDGGAWQTSNIFEGVEAGMHTVAVGDEEGCTYLETNVLVIDYMKYFTPNGDGYNDTWNIIGLNAQHNAKIYIFDRYGKLIKQLDPLGQGWDGTYNGQTLPSTDYWFTVDYTENQQQKQFRAHFSLKR</sequence>
<proteinExistence type="predicted"/>
<dbReference type="RefSeq" id="WP_309531961.1">
    <property type="nucleotide sequence ID" value="NZ_CP133721.1"/>
</dbReference>
<dbReference type="InterPro" id="IPR049804">
    <property type="entry name" value="Choice_anch_L"/>
</dbReference>
<feature type="chain" id="PRO_5047274245" evidence="1">
    <location>
        <begin position="19"/>
        <end position="2662"/>
    </location>
</feature>
<dbReference type="Pfam" id="PF13585">
    <property type="entry name" value="CHU_C"/>
    <property type="match status" value="1"/>
</dbReference>
<evidence type="ECO:0000313" key="3">
    <source>
        <dbReference type="EMBL" id="WMW77622.1"/>
    </source>
</evidence>